<evidence type="ECO:0000313" key="2">
    <source>
        <dbReference type="EMBL" id="WWC86520.1"/>
    </source>
</evidence>
<feature type="region of interest" description="Disordered" evidence="1">
    <location>
        <begin position="327"/>
        <end position="346"/>
    </location>
</feature>
<sequence>MNSTASASHFSTPHERYASIKGSVIDKRANNLSNRIAETIFDDIQNTNPELYQFLSRNPENAKQAIQSTQLSTDYDILDESHNAITVASDEIFSKLSIAKGVNPSLKYNNSQLCDSLFDDWEKSMKGLQANIQVTHNSSDVEITLESPELCEIIEHDPLGTIINIIHGSSSKEEIAKSESRWKSYLELPNTHTTRFQKSYHNLIRQNFIRNCQFDDIPNTSESLTKDIVRMLNQQNINASMIDPKSLSSNFHTPESKPSKRKLSTSAFGCSRKSRSRGNNHTATAGQSEEEIYSKINEQITNRLDKALYNNPSQVTNLQGLYIEADTINPDSNENERETTVSEGSKRACLSSRLKSVIKRESDTENVPSNVEFHLRSKDDFLLNVPQPSSINLFIKRPKN</sequence>
<gene>
    <name evidence="2" type="ORF">L201_001397</name>
</gene>
<name>A0AAX4JPP6_9TREE</name>
<evidence type="ECO:0000256" key="1">
    <source>
        <dbReference type="SAM" id="MobiDB-lite"/>
    </source>
</evidence>
<evidence type="ECO:0000313" key="3">
    <source>
        <dbReference type="Proteomes" id="UP001355207"/>
    </source>
</evidence>
<dbReference type="Proteomes" id="UP001355207">
    <property type="component" value="Chromosome 1"/>
</dbReference>
<keyword evidence="3" id="KW-1185">Reference proteome</keyword>
<feature type="region of interest" description="Disordered" evidence="1">
    <location>
        <begin position="243"/>
        <end position="289"/>
    </location>
</feature>
<dbReference type="EMBL" id="CP144098">
    <property type="protein sequence ID" value="WWC86520.1"/>
    <property type="molecule type" value="Genomic_DNA"/>
</dbReference>
<reference evidence="2 3" key="1">
    <citation type="submission" date="2024-01" db="EMBL/GenBank/DDBJ databases">
        <title>Comparative genomics of Cryptococcus and Kwoniella reveals pathogenesis evolution and contrasting modes of karyotype evolution via chromosome fusion or intercentromeric recombination.</title>
        <authorList>
            <person name="Coelho M.A."/>
            <person name="David-Palma M."/>
            <person name="Shea T."/>
            <person name="Bowers K."/>
            <person name="McGinley-Smith S."/>
            <person name="Mohammad A.W."/>
            <person name="Gnirke A."/>
            <person name="Yurkov A.M."/>
            <person name="Nowrousian M."/>
            <person name="Sun S."/>
            <person name="Cuomo C.A."/>
            <person name="Heitman J."/>
        </authorList>
    </citation>
    <scope>NUCLEOTIDE SEQUENCE [LARGE SCALE GENOMIC DNA]</scope>
    <source>
        <strain evidence="2 3">CBS 6074</strain>
    </source>
</reference>
<feature type="compositionally biased region" description="Basic and acidic residues" evidence="1">
    <location>
        <begin position="334"/>
        <end position="346"/>
    </location>
</feature>
<proteinExistence type="predicted"/>
<dbReference type="RefSeq" id="XP_066073283.1">
    <property type="nucleotide sequence ID" value="XM_066217186.1"/>
</dbReference>
<organism evidence="2 3">
    <name type="scientific">Kwoniella dendrophila CBS 6074</name>
    <dbReference type="NCBI Taxonomy" id="1295534"/>
    <lineage>
        <taxon>Eukaryota</taxon>
        <taxon>Fungi</taxon>
        <taxon>Dikarya</taxon>
        <taxon>Basidiomycota</taxon>
        <taxon>Agaricomycotina</taxon>
        <taxon>Tremellomycetes</taxon>
        <taxon>Tremellales</taxon>
        <taxon>Cryptococcaceae</taxon>
        <taxon>Kwoniella</taxon>
    </lineage>
</organism>
<dbReference type="AlphaFoldDB" id="A0AAX4JPP6"/>
<protein>
    <submittedName>
        <fullName evidence="2">Uncharacterized protein</fullName>
    </submittedName>
</protein>
<accession>A0AAX4JPP6</accession>
<dbReference type="GeneID" id="91092069"/>